<dbReference type="AlphaFoldDB" id="A0A4R8M8X0"/>
<dbReference type="SUPFAM" id="SSF53448">
    <property type="entry name" value="Nucleotide-diphospho-sugar transferases"/>
    <property type="match status" value="1"/>
</dbReference>
<sequence>MLVPICLFTYNRLDETILTINALKSNYLAEASDLYIFSDGGKNESASKKIEIVRKYLKTITGFKSITIFESETNKGLANSIITGVTKILDKHEKIIVLEDDLITSPNFLDFMNQSLNFYKNDANIFSISGYTFDLKSLPIDKDFYFGYRASSWGWAIWKNRWEIIDWQASDYHEFSTNKTLKKRFNRGGSDMSGMLRNQMESKIDSWAIRFCYHQFNQDLKTVFPNKSKVQSIGFSKEATHTSGTKRFITELDEGYKTVFKFEIFDEMNNTLVKEFQNKFSIKTRLLDKINQIIQF</sequence>
<protein>
    <submittedName>
        <fullName evidence="1">Glycosyl transferase family 2</fullName>
    </submittedName>
</protein>
<organism evidence="1 2">
    <name type="scientific">Algibacter lectus</name>
    <dbReference type="NCBI Taxonomy" id="221126"/>
    <lineage>
        <taxon>Bacteria</taxon>
        <taxon>Pseudomonadati</taxon>
        <taxon>Bacteroidota</taxon>
        <taxon>Flavobacteriia</taxon>
        <taxon>Flavobacteriales</taxon>
        <taxon>Flavobacteriaceae</taxon>
        <taxon>Algibacter</taxon>
    </lineage>
</organism>
<dbReference type="Proteomes" id="UP000294824">
    <property type="component" value="Unassembled WGS sequence"/>
</dbReference>
<gene>
    <name evidence="1" type="ORF">DFQ06_3213</name>
</gene>
<dbReference type="Gene3D" id="3.90.550.10">
    <property type="entry name" value="Spore Coat Polysaccharide Biosynthesis Protein SpsA, Chain A"/>
    <property type="match status" value="1"/>
</dbReference>
<keyword evidence="2" id="KW-1185">Reference proteome</keyword>
<dbReference type="RefSeq" id="WP_133968672.1">
    <property type="nucleotide sequence ID" value="NZ_SORL01000011.1"/>
</dbReference>
<comment type="caution">
    <text evidence="1">The sequence shown here is derived from an EMBL/GenBank/DDBJ whole genome shotgun (WGS) entry which is preliminary data.</text>
</comment>
<name>A0A4R8M8X0_9FLAO</name>
<evidence type="ECO:0000313" key="1">
    <source>
        <dbReference type="EMBL" id="TDY60632.1"/>
    </source>
</evidence>
<reference evidence="1 2" key="1">
    <citation type="submission" date="2019-03" db="EMBL/GenBank/DDBJ databases">
        <title>Genomic Encyclopedia of Type Strains, Phase III (KMG-III): the genomes of soil and plant-associated and newly described type strains.</title>
        <authorList>
            <person name="Whitman W."/>
        </authorList>
    </citation>
    <scope>NUCLEOTIDE SEQUENCE [LARGE SCALE GENOMIC DNA]</scope>
    <source>
        <strain evidence="1 2">CECT 8301</strain>
    </source>
</reference>
<dbReference type="InterPro" id="IPR029044">
    <property type="entry name" value="Nucleotide-diphossugar_trans"/>
</dbReference>
<keyword evidence="1" id="KW-0808">Transferase</keyword>
<evidence type="ECO:0000313" key="2">
    <source>
        <dbReference type="Proteomes" id="UP000294824"/>
    </source>
</evidence>
<dbReference type="GO" id="GO:0016740">
    <property type="term" value="F:transferase activity"/>
    <property type="evidence" value="ECO:0007669"/>
    <property type="project" value="UniProtKB-KW"/>
</dbReference>
<dbReference type="EMBL" id="SORL01000011">
    <property type="protein sequence ID" value="TDY60632.1"/>
    <property type="molecule type" value="Genomic_DNA"/>
</dbReference>
<accession>A0A4R8M8X0</accession>
<proteinExistence type="predicted"/>